<keyword evidence="2" id="KW-1185">Reference proteome</keyword>
<name>A0A0L7RC90_9HYME</name>
<reference evidence="1 2" key="1">
    <citation type="submission" date="2015-07" db="EMBL/GenBank/DDBJ databases">
        <title>The genome of Habropoda laboriosa.</title>
        <authorList>
            <person name="Pan H."/>
            <person name="Kapheim K."/>
        </authorList>
    </citation>
    <scope>NUCLEOTIDE SEQUENCE [LARGE SCALE GENOMIC DNA]</scope>
    <source>
        <strain evidence="1">0110345459</strain>
    </source>
</reference>
<sequence length="200" mass="22812">MPLYCDLCRNYENLLCCVVVMDARDRVSFDYEGVYYGVLSTDADETSSLVLLEFRGEYSPDKKRDVGFGRAIFYSSSGSCEVVRMDPYVRFQTVLASDVIIQFIRRLLDDIRLVGGKHAKDFNDLPARDGVVDLLARSRAIQGPYPWKEESREHAGHSRHGRNVARVVCNIRLPVTRQQIAFETIELMPTDETSCYELSP</sequence>
<organism evidence="1 2">
    <name type="scientific">Habropoda laboriosa</name>
    <dbReference type="NCBI Taxonomy" id="597456"/>
    <lineage>
        <taxon>Eukaryota</taxon>
        <taxon>Metazoa</taxon>
        <taxon>Ecdysozoa</taxon>
        <taxon>Arthropoda</taxon>
        <taxon>Hexapoda</taxon>
        <taxon>Insecta</taxon>
        <taxon>Pterygota</taxon>
        <taxon>Neoptera</taxon>
        <taxon>Endopterygota</taxon>
        <taxon>Hymenoptera</taxon>
        <taxon>Apocrita</taxon>
        <taxon>Aculeata</taxon>
        <taxon>Apoidea</taxon>
        <taxon>Anthophila</taxon>
        <taxon>Apidae</taxon>
        <taxon>Habropoda</taxon>
    </lineage>
</organism>
<dbReference type="Proteomes" id="UP000053825">
    <property type="component" value="Unassembled WGS sequence"/>
</dbReference>
<gene>
    <name evidence="1" type="ORF">WH47_03504</name>
</gene>
<proteinExistence type="predicted"/>
<dbReference type="EMBL" id="KQ414617">
    <property type="protein sequence ID" value="KOC68346.1"/>
    <property type="molecule type" value="Genomic_DNA"/>
</dbReference>
<dbReference type="AlphaFoldDB" id="A0A0L7RC90"/>
<evidence type="ECO:0000313" key="2">
    <source>
        <dbReference type="Proteomes" id="UP000053825"/>
    </source>
</evidence>
<protein>
    <submittedName>
        <fullName evidence="1">Uncharacterized protein</fullName>
    </submittedName>
</protein>
<evidence type="ECO:0000313" key="1">
    <source>
        <dbReference type="EMBL" id="KOC68346.1"/>
    </source>
</evidence>
<accession>A0A0L7RC90</accession>